<organism evidence="4 5">
    <name type="scientific">Actinokineospora soli</name>
    <dbReference type="NCBI Taxonomy" id="1048753"/>
    <lineage>
        <taxon>Bacteria</taxon>
        <taxon>Bacillati</taxon>
        <taxon>Actinomycetota</taxon>
        <taxon>Actinomycetes</taxon>
        <taxon>Pseudonocardiales</taxon>
        <taxon>Pseudonocardiaceae</taxon>
        <taxon>Actinokineospora</taxon>
    </lineage>
</organism>
<name>A0ABW2TTM9_9PSEU</name>
<keyword evidence="2" id="KW-0560">Oxidoreductase</keyword>
<dbReference type="CDD" id="cd02062">
    <property type="entry name" value="Nitro_FMN_reductase"/>
    <property type="match status" value="1"/>
</dbReference>
<dbReference type="Pfam" id="PF00881">
    <property type="entry name" value="Nitroreductase"/>
    <property type="match status" value="1"/>
</dbReference>
<accession>A0ABW2TTM9</accession>
<evidence type="ECO:0000313" key="5">
    <source>
        <dbReference type="Proteomes" id="UP001596512"/>
    </source>
</evidence>
<dbReference type="Proteomes" id="UP001596512">
    <property type="component" value="Unassembled WGS sequence"/>
</dbReference>
<comment type="caution">
    <text evidence="4">The sequence shown here is derived from an EMBL/GenBank/DDBJ whole genome shotgun (WGS) entry which is preliminary data.</text>
</comment>
<gene>
    <name evidence="4" type="ORF">ACFQV2_26975</name>
</gene>
<keyword evidence="5" id="KW-1185">Reference proteome</keyword>
<comment type="similarity">
    <text evidence="1">Belongs to the nitroreductase family.</text>
</comment>
<evidence type="ECO:0000256" key="1">
    <source>
        <dbReference type="ARBA" id="ARBA00007118"/>
    </source>
</evidence>
<dbReference type="Gene3D" id="3.40.109.10">
    <property type="entry name" value="NADH Oxidase"/>
    <property type="match status" value="1"/>
</dbReference>
<proteinExistence type="inferred from homology"/>
<dbReference type="InterPro" id="IPR029479">
    <property type="entry name" value="Nitroreductase"/>
</dbReference>
<protein>
    <submittedName>
        <fullName evidence="4">Nitroreductase family protein</fullName>
    </submittedName>
</protein>
<dbReference type="EMBL" id="JBHTEY010000004">
    <property type="protein sequence ID" value="MFC7616568.1"/>
    <property type="molecule type" value="Genomic_DNA"/>
</dbReference>
<evidence type="ECO:0000259" key="3">
    <source>
        <dbReference type="Pfam" id="PF00881"/>
    </source>
</evidence>
<reference evidence="5" key="1">
    <citation type="journal article" date="2019" name="Int. J. Syst. Evol. Microbiol.">
        <title>The Global Catalogue of Microorganisms (GCM) 10K type strain sequencing project: providing services to taxonomists for standard genome sequencing and annotation.</title>
        <authorList>
            <consortium name="The Broad Institute Genomics Platform"/>
            <consortium name="The Broad Institute Genome Sequencing Center for Infectious Disease"/>
            <person name="Wu L."/>
            <person name="Ma J."/>
        </authorList>
    </citation>
    <scope>NUCLEOTIDE SEQUENCE [LARGE SCALE GENOMIC DNA]</scope>
    <source>
        <strain evidence="5">JCM 17695</strain>
    </source>
</reference>
<dbReference type="PANTHER" id="PTHR43673">
    <property type="entry name" value="NAD(P)H NITROREDUCTASE YDGI-RELATED"/>
    <property type="match status" value="1"/>
</dbReference>
<dbReference type="SUPFAM" id="SSF55469">
    <property type="entry name" value="FMN-dependent nitroreductase-like"/>
    <property type="match status" value="1"/>
</dbReference>
<dbReference type="InterPro" id="IPR000415">
    <property type="entry name" value="Nitroreductase-like"/>
</dbReference>
<evidence type="ECO:0000313" key="4">
    <source>
        <dbReference type="EMBL" id="MFC7616568.1"/>
    </source>
</evidence>
<dbReference type="PANTHER" id="PTHR43673:SF10">
    <property type="entry name" value="NADH DEHYDROGENASE_NAD(P)H NITROREDUCTASE XCC3605-RELATED"/>
    <property type="match status" value="1"/>
</dbReference>
<feature type="domain" description="Nitroreductase" evidence="3">
    <location>
        <begin position="19"/>
        <end position="168"/>
    </location>
</feature>
<sequence length="200" mass="21551">MTGVTVDLALSPDALLTRTRAVRRRLDLERDVPLSEVDACLEIAAQAPCGTRSPHWVVITDPALRTAIAGHYRAAFRAKNAATPRSRSLDSAAYLADNLARVPVLVMACVDAGGPLPAGNQASLWGNLLPAVWSYMLAARTRGLGTVWTTAHLAREQEIADLLGLPAGVHQGALIPTAYYLGTSFRQAARPRLAVHRDRW</sequence>
<evidence type="ECO:0000256" key="2">
    <source>
        <dbReference type="ARBA" id="ARBA00023002"/>
    </source>
</evidence>